<dbReference type="PROSITE" id="PS50005">
    <property type="entry name" value="TPR"/>
    <property type="match status" value="2"/>
</dbReference>
<dbReference type="GO" id="GO:0008270">
    <property type="term" value="F:zinc ion binding"/>
    <property type="evidence" value="ECO:0007669"/>
    <property type="project" value="UniProtKB-KW"/>
</dbReference>
<reference evidence="8" key="1">
    <citation type="submission" date="2021-04" db="EMBL/GenBank/DDBJ databases">
        <authorList>
            <consortium name="Wellcome Sanger Institute Data Sharing"/>
        </authorList>
    </citation>
    <scope>NUCLEOTIDE SEQUENCE [LARGE SCALE GENOMIC DNA]</scope>
</reference>
<keyword evidence="2 4" id="KW-0863">Zinc-finger</keyword>
<dbReference type="InterPro" id="IPR011990">
    <property type="entry name" value="TPR-like_helical_dom_sf"/>
</dbReference>
<dbReference type="PANTHER" id="PTHR17550">
    <property type="entry name" value="E3 UBIQUITIN-PROTEIN LIGASE TTC3"/>
    <property type="match status" value="1"/>
</dbReference>
<dbReference type="SUPFAM" id="SSF48452">
    <property type="entry name" value="TPR-like"/>
    <property type="match status" value="2"/>
</dbReference>
<organism evidence="8 9">
    <name type="scientific">Echeneis naucrates</name>
    <name type="common">Live sharksucker</name>
    <dbReference type="NCBI Taxonomy" id="173247"/>
    <lineage>
        <taxon>Eukaryota</taxon>
        <taxon>Metazoa</taxon>
        <taxon>Chordata</taxon>
        <taxon>Craniata</taxon>
        <taxon>Vertebrata</taxon>
        <taxon>Euteleostomi</taxon>
        <taxon>Actinopterygii</taxon>
        <taxon>Neopterygii</taxon>
        <taxon>Teleostei</taxon>
        <taxon>Neoteleostei</taxon>
        <taxon>Acanthomorphata</taxon>
        <taxon>Carangaria</taxon>
        <taxon>Carangiformes</taxon>
        <taxon>Echeneidae</taxon>
        <taxon>Echeneis</taxon>
    </lineage>
</organism>
<keyword evidence="5" id="KW-0802">TPR repeat</keyword>
<evidence type="ECO:0000256" key="3">
    <source>
        <dbReference type="ARBA" id="ARBA00022833"/>
    </source>
</evidence>
<evidence type="ECO:0000313" key="8">
    <source>
        <dbReference type="Ensembl" id="ENSENLP00000053442.1"/>
    </source>
</evidence>
<reference evidence="8" key="3">
    <citation type="submission" date="2025-09" db="UniProtKB">
        <authorList>
            <consortium name="Ensembl"/>
        </authorList>
    </citation>
    <scope>IDENTIFICATION</scope>
</reference>
<dbReference type="Pfam" id="PF24525">
    <property type="entry name" value="TTC3"/>
    <property type="match status" value="1"/>
</dbReference>
<reference evidence="8" key="2">
    <citation type="submission" date="2025-08" db="UniProtKB">
        <authorList>
            <consortium name="Ensembl"/>
        </authorList>
    </citation>
    <scope>IDENTIFICATION</scope>
</reference>
<dbReference type="SUPFAM" id="SSF57850">
    <property type="entry name" value="RING/U-box"/>
    <property type="match status" value="1"/>
</dbReference>
<keyword evidence="6" id="KW-0175">Coiled coil</keyword>
<feature type="coiled-coil region" evidence="6">
    <location>
        <begin position="1032"/>
        <end position="1098"/>
    </location>
</feature>
<dbReference type="AlphaFoldDB" id="A0A665XBK5"/>
<dbReference type="InterPro" id="IPR056871">
    <property type="entry name" value="WH_TTC3"/>
</dbReference>
<dbReference type="Pfam" id="PF19179">
    <property type="entry name" value="TTC3_DZIP3_dom"/>
    <property type="match status" value="1"/>
</dbReference>
<feature type="repeat" description="TPR" evidence="5">
    <location>
        <begin position="178"/>
        <end position="211"/>
    </location>
</feature>
<dbReference type="Proteomes" id="UP000472264">
    <property type="component" value="Chromosome 14"/>
</dbReference>
<dbReference type="PANTHER" id="PTHR17550:SF8">
    <property type="entry name" value="RING-TYPE E3 UBIQUITIN TRANSFERASE"/>
    <property type="match status" value="1"/>
</dbReference>
<dbReference type="InParanoid" id="A0A665XBK5"/>
<dbReference type="InterPro" id="IPR001841">
    <property type="entry name" value="Znf_RING"/>
</dbReference>
<dbReference type="CDD" id="cd16481">
    <property type="entry name" value="RING-H2_TTC3"/>
    <property type="match status" value="1"/>
</dbReference>
<name>A0A665XBK5_ECHNA</name>
<dbReference type="GO" id="GO:0016567">
    <property type="term" value="P:protein ubiquitination"/>
    <property type="evidence" value="ECO:0007669"/>
    <property type="project" value="UniProtKB-UniPathway"/>
</dbReference>
<dbReference type="Gene3D" id="3.30.40.10">
    <property type="entry name" value="Zinc/RING finger domain, C3HC4 (zinc finger)"/>
    <property type="match status" value="1"/>
</dbReference>
<evidence type="ECO:0000256" key="5">
    <source>
        <dbReference type="PROSITE-ProRule" id="PRU00339"/>
    </source>
</evidence>
<sequence>MSGSDSDADCCWEDSRHRSHVLCFFFSLSLEEVYDQWLKISADTKREAGQRMKICAFWLPILLQPDVSSTTANWAVEIGLIKNSDNISMKQLHKIEILEAILRAMERGSRSHGVLDDALRWLERTGEPAIRSCVMELGHAHTCYTALHLIFTECKTESQHSSHRPFASAYLMDTFSKCEEMKKKGNEKFSEQRYEEAVKFYSKAIKYWPDNHLIYGNRGHYRYCDALFSMGAVRKAIDANKSAQILCKNDNEGLKDLEQQFFKFTSSMADPKVSDNKAAVCRELRSLVQDAHTALADLRSRNAEQAFSQALALLETTTPKVIINAIIACVCFVKQELSEAQKLIEKMKSFEERTFQCLVYYAAGRLYLKENRFAVALEQFSDSLQMVKNQITPGKLTWPLTKEIVKETQLDNFKEILECAIEFCKFPPNPDAICRLNKCHSSLKTEIYLTDPDFKGFIKICCCQSCTVEYHIMCWKTLKTSNFFEKNEKDFLQEPCLTPDCVGQICSIKIYGPTGLVKCKFEASIPKAQTPKKPKLNQKCTSLKKLKSKEARRLKRKQDLLNSELKVRGTEICILLFPLLLSAWLVYRDRVLLQISQNMELLREETNLHVSVLITNLRPWLELDSTRGNQLAEKVLNWEREQLKSLGQAVELLLERKNRVWARVLIQLLSSCLDINSKLNKWACRLNDAGLNAAKLFVERYAGDLEQLDLAPLLNFGPLQEMIIEKLGTKPELFSGLGLSVTDYLKQASPHDMRLFIWTMEEHRDDYLSCHSILDQYFDMMVQCHLFSFQNSPMKGKSRGRKKKQNQKGVFVLSGMRGPTPRDEWEQDIFEDDSLSFLHPVDSFSVPSHLRDQVADFEDQYNSSRHRSRYKKILDNNPDPTKESLYDYFAQILEEHGPLVAEDPLLVGELENFPHMAQLKIQEAGGFESFLLESLRFIKMGRSIGLAKHAVSLQQGEHGASLDDLDIILDPDTNFPSPDLYEAPITNYANYVDTFPPTQTEAYHIFPNPYQFPCQPVIQQIVEMIGGCDRVNLKHKEDIDSLEEDIHKINVNIQVTNKELALFHQKLEEEVKKDQKEKKANQETLKSLKLEIEGLVEEQGSNQSAAEKMSLEDEIKHCRDLFASATRRSHNAQINMEDPCIICHDDMSPDDMCVLECRHSFHNECIRSWLKEQSTCPTCRDHALLPDDFPVLPGRRRQAP</sequence>
<dbReference type="InterPro" id="IPR056872">
    <property type="entry name" value="TTC3/DZIP3-like_helical"/>
</dbReference>
<dbReference type="SMART" id="SM00028">
    <property type="entry name" value="TPR"/>
    <property type="match status" value="2"/>
</dbReference>
<dbReference type="PROSITE" id="PS50089">
    <property type="entry name" value="ZF_RING_2"/>
    <property type="match status" value="1"/>
</dbReference>
<dbReference type="InterPro" id="IPR019734">
    <property type="entry name" value="TPR_rpt"/>
</dbReference>
<dbReference type="OMA" id="EYHITCW"/>
<keyword evidence="1" id="KW-0479">Metal-binding</keyword>
<dbReference type="Pfam" id="PF24812">
    <property type="entry name" value="WHD_TTC3"/>
    <property type="match status" value="1"/>
</dbReference>
<evidence type="ECO:0000313" key="9">
    <source>
        <dbReference type="Proteomes" id="UP000472264"/>
    </source>
</evidence>
<dbReference type="SMART" id="SM00184">
    <property type="entry name" value="RING"/>
    <property type="match status" value="1"/>
</dbReference>
<dbReference type="InterPro" id="IPR013083">
    <property type="entry name" value="Znf_RING/FYVE/PHD"/>
</dbReference>
<dbReference type="Pfam" id="PF13639">
    <property type="entry name" value="zf-RING_2"/>
    <property type="match status" value="1"/>
</dbReference>
<feature type="domain" description="RING-type" evidence="7">
    <location>
        <begin position="1140"/>
        <end position="1180"/>
    </location>
</feature>
<keyword evidence="9" id="KW-1185">Reference proteome</keyword>
<feature type="repeat" description="TPR" evidence="5">
    <location>
        <begin position="357"/>
        <end position="390"/>
    </location>
</feature>
<dbReference type="Ensembl" id="ENSENLT00000054716.1">
    <property type="protein sequence ID" value="ENSENLP00000053442.1"/>
    <property type="gene ID" value="ENSENLG00000022309.1"/>
</dbReference>
<dbReference type="Gene3D" id="1.25.40.10">
    <property type="entry name" value="Tetratricopeptide repeat domain"/>
    <property type="match status" value="1"/>
</dbReference>
<evidence type="ECO:0000256" key="4">
    <source>
        <dbReference type="PROSITE-ProRule" id="PRU00175"/>
    </source>
</evidence>
<dbReference type="InterPro" id="IPR043866">
    <property type="entry name" value="TTC3/DZIP3_dom"/>
</dbReference>
<evidence type="ECO:0000259" key="7">
    <source>
        <dbReference type="PROSITE" id="PS50089"/>
    </source>
</evidence>
<accession>A0A665XBK5</accession>
<evidence type="ECO:0000256" key="1">
    <source>
        <dbReference type="ARBA" id="ARBA00022723"/>
    </source>
</evidence>
<keyword evidence="3" id="KW-0862">Zinc</keyword>
<evidence type="ECO:0000256" key="6">
    <source>
        <dbReference type="SAM" id="Coils"/>
    </source>
</evidence>
<evidence type="ECO:0000256" key="2">
    <source>
        <dbReference type="ARBA" id="ARBA00022771"/>
    </source>
</evidence>
<proteinExistence type="predicted"/>
<protein>
    <submittedName>
        <fullName evidence="8">Tetratricopeptide repeat domain 3</fullName>
    </submittedName>
</protein>
<dbReference type="GO" id="GO:0005737">
    <property type="term" value="C:cytoplasm"/>
    <property type="evidence" value="ECO:0007669"/>
    <property type="project" value="UniProtKB-ARBA"/>
</dbReference>
<dbReference type="UniPathway" id="UPA00143"/>